<feature type="compositionally biased region" description="Basic and acidic residues" evidence="1">
    <location>
        <begin position="1"/>
        <end position="16"/>
    </location>
</feature>
<comment type="caution">
    <text evidence="5">The sequence shown here is derived from an EMBL/GenBank/DDBJ whole genome shotgun (WGS) entry which is preliminary data.</text>
</comment>
<dbReference type="Pfam" id="PF02470">
    <property type="entry name" value="MlaD"/>
    <property type="match status" value="1"/>
</dbReference>
<organism evidence="5 6">
    <name type="scientific">Nocardioides panacisoli</name>
    <dbReference type="NCBI Taxonomy" id="627624"/>
    <lineage>
        <taxon>Bacteria</taxon>
        <taxon>Bacillati</taxon>
        <taxon>Actinomycetota</taxon>
        <taxon>Actinomycetes</taxon>
        <taxon>Propionibacteriales</taxon>
        <taxon>Nocardioidaceae</taxon>
        <taxon>Nocardioides</taxon>
    </lineage>
</organism>
<dbReference type="InterPro" id="IPR005693">
    <property type="entry name" value="Mce"/>
</dbReference>
<evidence type="ECO:0000313" key="6">
    <source>
        <dbReference type="Proteomes" id="UP001501821"/>
    </source>
</evidence>
<accession>A0ABP7J4Y3</accession>
<dbReference type="RefSeq" id="WP_344778603.1">
    <property type="nucleotide sequence ID" value="NZ_BAABAH010000019.1"/>
</dbReference>
<protein>
    <submittedName>
        <fullName evidence="5">MCE family protein</fullName>
    </submittedName>
</protein>
<dbReference type="InterPro" id="IPR003399">
    <property type="entry name" value="Mce/MlaD"/>
</dbReference>
<proteinExistence type="predicted"/>
<keyword evidence="2" id="KW-1133">Transmembrane helix</keyword>
<gene>
    <name evidence="5" type="ORF">GCM10022242_38720</name>
</gene>
<dbReference type="PANTHER" id="PTHR33371">
    <property type="entry name" value="INTERMEMBRANE PHOSPHOLIPID TRANSPORT SYSTEM BINDING PROTEIN MLAD-RELATED"/>
    <property type="match status" value="1"/>
</dbReference>
<dbReference type="NCBIfam" id="TIGR00996">
    <property type="entry name" value="Mtu_fam_mce"/>
    <property type="match status" value="1"/>
</dbReference>
<evidence type="ECO:0000313" key="5">
    <source>
        <dbReference type="EMBL" id="GAA3833876.1"/>
    </source>
</evidence>
<dbReference type="PANTHER" id="PTHR33371:SF17">
    <property type="entry name" value="MCE-FAMILY PROTEIN MCE1B"/>
    <property type="match status" value="1"/>
</dbReference>
<evidence type="ECO:0000256" key="2">
    <source>
        <dbReference type="SAM" id="Phobius"/>
    </source>
</evidence>
<keyword evidence="6" id="KW-1185">Reference proteome</keyword>
<dbReference type="EMBL" id="BAABAH010000019">
    <property type="protein sequence ID" value="GAA3833876.1"/>
    <property type="molecule type" value="Genomic_DNA"/>
</dbReference>
<dbReference type="InterPro" id="IPR052336">
    <property type="entry name" value="MlaD_Phospholipid_Transporter"/>
</dbReference>
<name>A0ABP7J4Y3_9ACTN</name>
<evidence type="ECO:0000256" key="1">
    <source>
        <dbReference type="SAM" id="MobiDB-lite"/>
    </source>
</evidence>
<reference evidence="6" key="1">
    <citation type="journal article" date="2019" name="Int. J. Syst. Evol. Microbiol.">
        <title>The Global Catalogue of Microorganisms (GCM) 10K type strain sequencing project: providing services to taxonomists for standard genome sequencing and annotation.</title>
        <authorList>
            <consortium name="The Broad Institute Genomics Platform"/>
            <consortium name="The Broad Institute Genome Sequencing Center for Infectious Disease"/>
            <person name="Wu L."/>
            <person name="Ma J."/>
        </authorList>
    </citation>
    <scope>NUCLEOTIDE SEQUENCE [LARGE SCALE GENOMIC DNA]</scope>
    <source>
        <strain evidence="6">JCM 16953</strain>
    </source>
</reference>
<sequence>MNDWNDHVGGPEDHTAKLRHRRNKVTTAAAIKLGIFTAVSVMVTGLLTVIMGNIGLGSEHEYHAIFTNASMLQSGDDVRIAGVTVGEVKSVDHYERTMAEVTFKVDSDVQLTDASTAEIRYLNLVGDRYMSLEEGNPGADAKPLDDDGTIDVSNTKPALDLTVLFDGFKPLFQALTPDQVNDLSMNLVQVLQGEGGTVQSLLEHTASLTTSLADRDKLIGEVVDNLGETLKTVDQHHEQLTSLVVQLKNWMQDLARDRETIGDSLGHISDLTVTVADLLHRGRPLLKSDITALHDLAQLLNEPKQRAAVEDLLKRMPEVMSDQTRTGTYGSWYQYYICAVNARIKLPIISGLDLPLLNQISDAIENFNFHSTAPRCQDK</sequence>
<feature type="region of interest" description="Disordered" evidence="1">
    <location>
        <begin position="1"/>
        <end position="20"/>
    </location>
</feature>
<feature type="domain" description="Mce/MlaD" evidence="3">
    <location>
        <begin position="61"/>
        <end position="135"/>
    </location>
</feature>
<dbReference type="InterPro" id="IPR024516">
    <property type="entry name" value="Mce_C"/>
</dbReference>
<evidence type="ECO:0000259" key="3">
    <source>
        <dbReference type="Pfam" id="PF02470"/>
    </source>
</evidence>
<dbReference type="Pfam" id="PF11887">
    <property type="entry name" value="Mce4_CUP1"/>
    <property type="match status" value="1"/>
</dbReference>
<evidence type="ECO:0000259" key="4">
    <source>
        <dbReference type="Pfam" id="PF11887"/>
    </source>
</evidence>
<dbReference type="Proteomes" id="UP001501821">
    <property type="component" value="Unassembled WGS sequence"/>
</dbReference>
<keyword evidence="2" id="KW-0812">Transmembrane</keyword>
<feature type="domain" description="Mammalian cell entry C-terminal" evidence="4">
    <location>
        <begin position="141"/>
        <end position="331"/>
    </location>
</feature>
<feature type="transmembrane region" description="Helical" evidence="2">
    <location>
        <begin position="29"/>
        <end position="51"/>
    </location>
</feature>
<keyword evidence="2" id="KW-0472">Membrane</keyword>